<protein>
    <recommendedName>
        <fullName evidence="2">TIGR02117 family protein</fullName>
    </recommendedName>
</protein>
<dbReference type="NCBIfam" id="TIGR02117">
    <property type="entry name" value="chp_urease_rgn"/>
    <property type="match status" value="1"/>
</dbReference>
<dbReference type="AlphaFoldDB" id="A0A170PPB8"/>
<dbReference type="Pfam" id="PF09601">
    <property type="entry name" value="DUF2459"/>
    <property type="match status" value="1"/>
</dbReference>
<organism evidence="1">
    <name type="scientific">hydrothermal vent metagenome</name>
    <dbReference type="NCBI Taxonomy" id="652676"/>
    <lineage>
        <taxon>unclassified sequences</taxon>
        <taxon>metagenomes</taxon>
        <taxon>ecological metagenomes</taxon>
    </lineage>
</organism>
<dbReference type="InterPro" id="IPR011727">
    <property type="entry name" value="CHP02117"/>
</dbReference>
<gene>
    <name evidence="1" type="ORF">MGWOODY_Smn3688</name>
</gene>
<sequence>MPPKIYPLRNGARLLGAAVAALVAILLAYGAAGMVGAAIPSNPGWTQPESGVRIYIESNGIHTGIVVPMVGGGEDWRDLLRAADLRDPRYAGYSHVSIGWGERTFYLETPTWADVKPLTILGAAMGSDRTVMHVDHVPEPRIDADDAGDIRSVMLRPEEYRRLAAFIRASFRTDNGQRPGHQFGYAGYDAFYEARGRYSAVRTCNAWTGDALRHAGVRVGAWTPFPVTVLGWFE</sequence>
<name>A0A170PPB8_9ZZZZ</name>
<accession>A0A170PPB8</accession>
<dbReference type="EMBL" id="CZQE01000239">
    <property type="protein sequence ID" value="CUS45312.1"/>
    <property type="molecule type" value="Genomic_DNA"/>
</dbReference>
<reference evidence="1" key="1">
    <citation type="submission" date="2015-10" db="EMBL/GenBank/DDBJ databases">
        <authorList>
            <person name="Gilbert D.G."/>
        </authorList>
    </citation>
    <scope>NUCLEOTIDE SEQUENCE</scope>
</reference>
<proteinExistence type="predicted"/>
<evidence type="ECO:0008006" key="2">
    <source>
        <dbReference type="Google" id="ProtNLM"/>
    </source>
</evidence>
<evidence type="ECO:0000313" key="1">
    <source>
        <dbReference type="EMBL" id="CUS45312.1"/>
    </source>
</evidence>